<protein>
    <recommendedName>
        <fullName evidence="3">RNase H type-1 domain-containing protein</fullName>
    </recommendedName>
</protein>
<keyword evidence="2" id="KW-1185">Reference proteome</keyword>
<accession>A0A7J9JBJ3</accession>
<reference evidence="1 2" key="1">
    <citation type="journal article" date="2019" name="Genome Biol. Evol.">
        <title>Insights into the evolution of the New World diploid cottons (Gossypium, subgenus Houzingenia) based on genome sequencing.</title>
        <authorList>
            <person name="Grover C.E."/>
            <person name="Arick M.A. 2nd"/>
            <person name="Thrash A."/>
            <person name="Conover J.L."/>
            <person name="Sanders W.S."/>
            <person name="Peterson D.G."/>
            <person name="Frelichowski J.E."/>
            <person name="Scheffler J.A."/>
            <person name="Scheffler B.E."/>
            <person name="Wendel J.F."/>
        </authorList>
    </citation>
    <scope>NUCLEOTIDE SEQUENCE [LARGE SCALE GENOMIC DNA]</scope>
    <source>
        <strain evidence="1">6</strain>
        <tissue evidence="1">Leaf</tissue>
    </source>
</reference>
<sequence length="50" mass="5628">KSDFIAWEKGFKKVEVDCDNILLVELILSGGGANSSLVELRLLHQLLCRR</sequence>
<proteinExistence type="predicted"/>
<dbReference type="AlphaFoldDB" id="A0A7J9JBJ3"/>
<evidence type="ECO:0008006" key="3">
    <source>
        <dbReference type="Google" id="ProtNLM"/>
    </source>
</evidence>
<feature type="non-terminal residue" evidence="1">
    <location>
        <position position="50"/>
    </location>
</feature>
<organism evidence="1 2">
    <name type="scientific">Gossypium armourianum</name>
    <dbReference type="NCBI Taxonomy" id="34283"/>
    <lineage>
        <taxon>Eukaryota</taxon>
        <taxon>Viridiplantae</taxon>
        <taxon>Streptophyta</taxon>
        <taxon>Embryophyta</taxon>
        <taxon>Tracheophyta</taxon>
        <taxon>Spermatophyta</taxon>
        <taxon>Magnoliopsida</taxon>
        <taxon>eudicotyledons</taxon>
        <taxon>Gunneridae</taxon>
        <taxon>Pentapetalae</taxon>
        <taxon>rosids</taxon>
        <taxon>malvids</taxon>
        <taxon>Malvales</taxon>
        <taxon>Malvaceae</taxon>
        <taxon>Malvoideae</taxon>
        <taxon>Gossypium</taxon>
    </lineage>
</organism>
<evidence type="ECO:0000313" key="2">
    <source>
        <dbReference type="Proteomes" id="UP000593575"/>
    </source>
</evidence>
<dbReference type="EMBL" id="JABFAE010000007">
    <property type="protein sequence ID" value="MBA0831769.1"/>
    <property type="molecule type" value="Genomic_DNA"/>
</dbReference>
<dbReference type="Proteomes" id="UP000593575">
    <property type="component" value="Unassembled WGS sequence"/>
</dbReference>
<feature type="non-terminal residue" evidence="1">
    <location>
        <position position="1"/>
    </location>
</feature>
<gene>
    <name evidence="1" type="ORF">Goarm_016207</name>
</gene>
<comment type="caution">
    <text evidence="1">The sequence shown here is derived from an EMBL/GenBank/DDBJ whole genome shotgun (WGS) entry which is preliminary data.</text>
</comment>
<evidence type="ECO:0000313" key="1">
    <source>
        <dbReference type="EMBL" id="MBA0831769.1"/>
    </source>
</evidence>
<name>A0A7J9JBJ3_9ROSI</name>